<dbReference type="HOGENOM" id="CLU_050039_1_0_9"/>
<dbReference type="CDD" id="cd02440">
    <property type="entry name" value="AdoMet_MTases"/>
    <property type="match status" value="1"/>
</dbReference>
<dbReference type="PANTHER" id="PTHR43861">
    <property type="entry name" value="TRANS-ACONITATE 2-METHYLTRANSFERASE-RELATED"/>
    <property type="match status" value="1"/>
</dbReference>
<dbReference type="Pfam" id="PF13489">
    <property type="entry name" value="Methyltransf_23"/>
    <property type="match status" value="1"/>
</dbReference>
<gene>
    <name evidence="2" type="ORF">HMPREF9333_01735</name>
</gene>
<dbReference type="InterPro" id="IPR013691">
    <property type="entry name" value="MeTrfase_14"/>
</dbReference>
<dbReference type="Pfam" id="PF08484">
    <property type="entry name" value="Methyltransf_14"/>
    <property type="match status" value="1"/>
</dbReference>
<dbReference type="RefSeq" id="WP_005541516.1">
    <property type="nucleotide sequence ID" value="NZ_JH378835.1"/>
</dbReference>
<comment type="caution">
    <text evidence="2">The sequence shown here is derived from an EMBL/GenBank/DDBJ whole genome shotgun (WGS) entry which is preliminary data.</text>
</comment>
<dbReference type="Proteomes" id="UP000003011">
    <property type="component" value="Unassembled WGS sequence"/>
</dbReference>
<dbReference type="Gene3D" id="3.40.50.720">
    <property type="entry name" value="NAD(P)-binding Rossmann-like Domain"/>
    <property type="match status" value="1"/>
</dbReference>
<evidence type="ECO:0000313" key="3">
    <source>
        <dbReference type="Proteomes" id="UP000003011"/>
    </source>
</evidence>
<accession>G5GJJ5</accession>
<reference evidence="2 3" key="1">
    <citation type="submission" date="2011-08" db="EMBL/GenBank/DDBJ databases">
        <title>The Genome Sequence of Johnsonella ignava ATCC 51276.</title>
        <authorList>
            <consortium name="The Broad Institute Genome Sequencing Platform"/>
            <person name="Earl A."/>
            <person name="Ward D."/>
            <person name="Feldgarden M."/>
            <person name="Gevers D."/>
            <person name="Izard J."/>
            <person name="Blanton J.M."/>
            <person name="Baranova O.V."/>
            <person name="Dewhirst F.E."/>
            <person name="Young S.K."/>
            <person name="Zeng Q."/>
            <person name="Gargeya S."/>
            <person name="Fitzgerald M."/>
            <person name="Haas B."/>
            <person name="Abouelleil A."/>
            <person name="Alvarado L."/>
            <person name="Arachchi H.M."/>
            <person name="Berlin A."/>
            <person name="Brown A."/>
            <person name="Chapman S.B."/>
            <person name="Chen Z."/>
            <person name="Dunbar C."/>
            <person name="Freedman E."/>
            <person name="Gearin G."/>
            <person name="Gellesch M."/>
            <person name="Goldberg J."/>
            <person name="Griggs A."/>
            <person name="Gujja S."/>
            <person name="Heiman D."/>
            <person name="Howarth C."/>
            <person name="Larson L."/>
            <person name="Lui A."/>
            <person name="MacDonald P.J.P."/>
            <person name="Montmayeur A."/>
            <person name="Murphy C."/>
            <person name="Neiman D."/>
            <person name="Pearson M."/>
            <person name="Priest M."/>
            <person name="Roberts A."/>
            <person name="Saif S."/>
            <person name="Shea T."/>
            <person name="Shenoy N."/>
            <person name="Sisk P."/>
            <person name="Stolte C."/>
            <person name="Sykes S."/>
            <person name="Wortman J."/>
            <person name="Nusbaum C."/>
            <person name="Birren B."/>
        </authorList>
    </citation>
    <scope>NUCLEOTIDE SEQUENCE [LARGE SCALE GENOMIC DNA]</scope>
    <source>
        <strain evidence="2 3">ATCC 51276</strain>
    </source>
</reference>
<dbReference type="SUPFAM" id="SSF53335">
    <property type="entry name" value="S-adenosyl-L-methionine-dependent methyltransferases"/>
    <property type="match status" value="1"/>
</dbReference>
<proteinExistence type="predicted"/>
<evidence type="ECO:0000259" key="1">
    <source>
        <dbReference type="Pfam" id="PF08484"/>
    </source>
</evidence>
<dbReference type="Gene3D" id="3.40.50.150">
    <property type="entry name" value="Vaccinia Virus protein VP39"/>
    <property type="match status" value="1"/>
</dbReference>
<dbReference type="STRING" id="679200.HMPREF9333_01735"/>
<sequence>MPATAQDIPDFKDLKNDNPADITIMFCTGCGLVQLGEEPVYYYRDVIRAGGGSSTMYELRKKQYEKFIEIGNLKNKKIIEAGCGAGEFLELFKDFKVQAYGIEHNEELAQKARDKGLDVETNFPENEYTVFKHAPFDAFCSFNFLEHQPDPLGYLRAIYSNISDDGFGLITVPDLEYIINNKGYYEIIPDHIAYYTVNSLTTLLNNAGFEVLSSCIVNFDTIEVIVKKRKAPDFRPVLKQKDEIEKTFDSLFKRAEVQNKSVAIWGAGHQGFTLCATMLLKNKADGISSDDGYKKCNTGDGKIIKYIIDSAKFKQGKYAPASHIPIISPQAALEDPADIIIIVAPGYSSEIENIIKRDFRPGTEIYTLKDDLNKLT</sequence>
<evidence type="ECO:0000313" key="2">
    <source>
        <dbReference type="EMBL" id="EHI55115.1"/>
    </source>
</evidence>
<name>G5GJJ5_9FIRM</name>
<dbReference type="AlphaFoldDB" id="G5GJJ5"/>
<dbReference type="eggNOG" id="COG2227">
    <property type="taxonomic scope" value="Bacteria"/>
</dbReference>
<protein>
    <recommendedName>
        <fullName evidence="1">C-methyltransferase domain-containing protein</fullName>
    </recommendedName>
</protein>
<feature type="domain" description="C-methyltransferase" evidence="1">
    <location>
        <begin position="302"/>
        <end position="354"/>
    </location>
</feature>
<dbReference type="PATRIC" id="fig|679200.3.peg.1832"/>
<dbReference type="OrthoDB" id="9815644at2"/>
<dbReference type="EMBL" id="ACZL01000029">
    <property type="protein sequence ID" value="EHI55115.1"/>
    <property type="molecule type" value="Genomic_DNA"/>
</dbReference>
<organism evidence="2 3">
    <name type="scientific">Johnsonella ignava ATCC 51276</name>
    <dbReference type="NCBI Taxonomy" id="679200"/>
    <lineage>
        <taxon>Bacteria</taxon>
        <taxon>Bacillati</taxon>
        <taxon>Bacillota</taxon>
        <taxon>Clostridia</taxon>
        <taxon>Lachnospirales</taxon>
        <taxon>Lachnospiraceae</taxon>
        <taxon>Johnsonella</taxon>
    </lineage>
</organism>
<dbReference type="PANTHER" id="PTHR43861:SF6">
    <property type="entry name" value="METHYLTRANSFERASE TYPE 11"/>
    <property type="match status" value="1"/>
</dbReference>
<dbReference type="InterPro" id="IPR029063">
    <property type="entry name" value="SAM-dependent_MTases_sf"/>
</dbReference>
<keyword evidence="3" id="KW-1185">Reference proteome</keyword>